<dbReference type="OrthoDB" id="5984008at2759"/>
<evidence type="ECO:0000313" key="2">
    <source>
        <dbReference type="Proteomes" id="UP000245207"/>
    </source>
</evidence>
<sequence length="100" mass="11128">MLTAQRLKPKITSVEMPRNMNATVGYCNGLLVNHYLNDVLGFKSIKVNSYNSTHRHAEALNSGEIAAIFLEVPVAKSFLLSAARASSELERHLKWEVLDS</sequence>
<dbReference type="Proteomes" id="UP000245207">
    <property type="component" value="Unassembled WGS sequence"/>
</dbReference>
<dbReference type="Gene3D" id="3.40.190.10">
    <property type="entry name" value="Periplasmic binding protein-like II"/>
    <property type="match status" value="1"/>
</dbReference>
<keyword evidence="2" id="KW-1185">Reference proteome</keyword>
<keyword evidence="1" id="KW-0675">Receptor</keyword>
<accession>A0A2U1N3N8</accession>
<reference evidence="1 2" key="1">
    <citation type="journal article" date="2018" name="Mol. Plant">
        <title>The genome of Artemisia annua provides insight into the evolution of Asteraceae family and artemisinin biosynthesis.</title>
        <authorList>
            <person name="Shen Q."/>
            <person name="Zhang L."/>
            <person name="Liao Z."/>
            <person name="Wang S."/>
            <person name="Yan T."/>
            <person name="Shi P."/>
            <person name="Liu M."/>
            <person name="Fu X."/>
            <person name="Pan Q."/>
            <person name="Wang Y."/>
            <person name="Lv Z."/>
            <person name="Lu X."/>
            <person name="Zhang F."/>
            <person name="Jiang W."/>
            <person name="Ma Y."/>
            <person name="Chen M."/>
            <person name="Hao X."/>
            <person name="Li L."/>
            <person name="Tang Y."/>
            <person name="Lv G."/>
            <person name="Zhou Y."/>
            <person name="Sun X."/>
            <person name="Brodelius P.E."/>
            <person name="Rose J.K.C."/>
            <person name="Tang K."/>
        </authorList>
    </citation>
    <scope>NUCLEOTIDE SEQUENCE [LARGE SCALE GENOMIC DNA]</scope>
    <source>
        <strain evidence="2">cv. Huhao1</strain>
        <tissue evidence="1">Leaf</tissue>
    </source>
</reference>
<organism evidence="1 2">
    <name type="scientific">Artemisia annua</name>
    <name type="common">Sweet wormwood</name>
    <dbReference type="NCBI Taxonomy" id="35608"/>
    <lineage>
        <taxon>Eukaryota</taxon>
        <taxon>Viridiplantae</taxon>
        <taxon>Streptophyta</taxon>
        <taxon>Embryophyta</taxon>
        <taxon>Tracheophyta</taxon>
        <taxon>Spermatophyta</taxon>
        <taxon>Magnoliopsida</taxon>
        <taxon>eudicotyledons</taxon>
        <taxon>Gunneridae</taxon>
        <taxon>Pentapetalae</taxon>
        <taxon>asterids</taxon>
        <taxon>campanulids</taxon>
        <taxon>Asterales</taxon>
        <taxon>Asteraceae</taxon>
        <taxon>Asteroideae</taxon>
        <taxon>Anthemideae</taxon>
        <taxon>Artemisiinae</taxon>
        <taxon>Artemisia</taxon>
    </lineage>
</organism>
<dbReference type="AlphaFoldDB" id="A0A2U1N3N8"/>
<proteinExistence type="predicted"/>
<evidence type="ECO:0000313" key="1">
    <source>
        <dbReference type="EMBL" id="PWA68113.1"/>
    </source>
</evidence>
<gene>
    <name evidence="1" type="ORF">CTI12_AA303300</name>
</gene>
<protein>
    <submittedName>
        <fullName evidence="1">Ionotropic glutamate receptor, metazoa, Periplasmic binding protein-like I</fullName>
    </submittedName>
</protein>
<comment type="caution">
    <text evidence="1">The sequence shown here is derived from an EMBL/GenBank/DDBJ whole genome shotgun (WGS) entry which is preliminary data.</text>
</comment>
<dbReference type="EMBL" id="PKPP01003704">
    <property type="protein sequence ID" value="PWA68113.1"/>
    <property type="molecule type" value="Genomic_DNA"/>
</dbReference>
<name>A0A2U1N3N8_ARTAN</name>